<evidence type="ECO:0000256" key="1">
    <source>
        <dbReference type="SAM" id="MobiDB-lite"/>
    </source>
</evidence>
<dbReference type="Proteomes" id="UP001334248">
    <property type="component" value="Unassembled WGS sequence"/>
</dbReference>
<proteinExistence type="predicted"/>
<dbReference type="GeneID" id="89994948"/>
<dbReference type="RefSeq" id="XP_064735439.1">
    <property type="nucleotide sequence ID" value="XM_064869942.1"/>
</dbReference>
<feature type="compositionally biased region" description="Basic and acidic residues" evidence="1">
    <location>
        <begin position="257"/>
        <end position="267"/>
    </location>
</feature>
<feature type="compositionally biased region" description="Polar residues" evidence="1">
    <location>
        <begin position="360"/>
        <end position="370"/>
    </location>
</feature>
<feature type="compositionally biased region" description="Polar residues" evidence="1">
    <location>
        <begin position="322"/>
        <end position="337"/>
    </location>
</feature>
<evidence type="ECO:0000313" key="3">
    <source>
        <dbReference type="Proteomes" id="UP001334248"/>
    </source>
</evidence>
<feature type="compositionally biased region" description="Polar residues" evidence="1">
    <location>
        <begin position="382"/>
        <end position="391"/>
    </location>
</feature>
<accession>A0ABR0S4S3</accession>
<reference evidence="2 3" key="1">
    <citation type="journal article" date="2023" name="Res Sq">
        <title>Genomic and morphological characterization of Knufia obscura isolated from the Mars 2020 spacecraft assembly facility.</title>
        <authorList>
            <person name="Chander A.M."/>
            <person name="Teixeira M.M."/>
            <person name="Singh N.K."/>
            <person name="Williams M.P."/>
            <person name="Parker C.W."/>
            <person name="Leo P."/>
            <person name="Stajich J.E."/>
            <person name="Torok T."/>
            <person name="Tighe S."/>
            <person name="Mason C.E."/>
            <person name="Venkateswaran K."/>
        </authorList>
    </citation>
    <scope>NUCLEOTIDE SEQUENCE [LARGE SCALE GENOMIC DNA]</scope>
    <source>
        <strain evidence="2 3">CCFEE 5817</strain>
    </source>
</reference>
<gene>
    <name evidence="2" type="ORF">PMZ80_001499</name>
</gene>
<name>A0ABR0S4S3_9EURO</name>
<sequence>MNNPSTAQRFNQQVDALVAQQPVSGPRGHIVHTVPRDLDIVSQSLRDQAMVLAQQQITEIDSTMLEEKPFADEVQPPSAQDVAAGEADSRLLTSSFDNEQQALSYEQGLRSVEEAQRLNGIPRDAEHKRKLVAILVRAVFSVARIAEGSTVPKQFTDGRLDPRIVECRCWKLLGYLIEKATQEGAISLQYAANQATPKSSFNNRFDSIVTCLLEQKIIAENIIYTPYMVRLVDDPMQVLRETREPRQNKNSNSQEGGRLEEVSKGGNEEEEGMNTEEQSNADMNDDEVDSMVPPSAKKPRTGSSATRGPYGGQTHPAAAHLMSNTQASPTMRPQLAQTAYPGGGLSRSLPSNVAGGITEPGTSNIRQSAQGHRVVDDRGTASHVTGATPTTIEPVENREYTVEDFAQHEPEYDDEWWKGV</sequence>
<comment type="caution">
    <text evidence="2">The sequence shown here is derived from an EMBL/GenBank/DDBJ whole genome shotgun (WGS) entry which is preliminary data.</text>
</comment>
<protein>
    <submittedName>
        <fullName evidence="2">Uncharacterized protein</fullName>
    </submittedName>
</protein>
<organism evidence="2 3">
    <name type="scientific">Knufia obscura</name>
    <dbReference type="NCBI Taxonomy" id="1635080"/>
    <lineage>
        <taxon>Eukaryota</taxon>
        <taxon>Fungi</taxon>
        <taxon>Dikarya</taxon>
        <taxon>Ascomycota</taxon>
        <taxon>Pezizomycotina</taxon>
        <taxon>Eurotiomycetes</taxon>
        <taxon>Chaetothyriomycetidae</taxon>
        <taxon>Chaetothyriales</taxon>
        <taxon>Trichomeriaceae</taxon>
        <taxon>Knufia</taxon>
    </lineage>
</organism>
<dbReference type="EMBL" id="JAVHJV010000001">
    <property type="protein sequence ID" value="KAK5947349.1"/>
    <property type="molecule type" value="Genomic_DNA"/>
</dbReference>
<feature type="region of interest" description="Disordered" evidence="1">
    <location>
        <begin position="241"/>
        <end position="399"/>
    </location>
</feature>
<evidence type="ECO:0000313" key="2">
    <source>
        <dbReference type="EMBL" id="KAK5947349.1"/>
    </source>
</evidence>
<keyword evidence="3" id="KW-1185">Reference proteome</keyword>